<evidence type="ECO:0000313" key="1">
    <source>
        <dbReference type="EMBL" id="GAA4687163.1"/>
    </source>
</evidence>
<dbReference type="Proteomes" id="UP001500843">
    <property type="component" value="Unassembled WGS sequence"/>
</dbReference>
<gene>
    <name evidence="1" type="ORF">GCM10023198_01870</name>
</gene>
<reference evidence="2" key="1">
    <citation type="journal article" date="2019" name="Int. J. Syst. Evol. Microbiol.">
        <title>The Global Catalogue of Microorganisms (GCM) 10K type strain sequencing project: providing services to taxonomists for standard genome sequencing and annotation.</title>
        <authorList>
            <consortium name="The Broad Institute Genomics Platform"/>
            <consortium name="The Broad Institute Genome Sequencing Center for Infectious Disease"/>
            <person name="Wu L."/>
            <person name="Ma J."/>
        </authorList>
    </citation>
    <scope>NUCLEOTIDE SEQUENCE [LARGE SCALE GENOMIC DNA]</scope>
    <source>
        <strain evidence="2">JCM 17975</strain>
    </source>
</reference>
<accession>A0ABP8WG03</accession>
<name>A0ABP8WG03_9MICO</name>
<keyword evidence="2" id="KW-1185">Reference proteome</keyword>
<comment type="caution">
    <text evidence="1">The sequence shown here is derived from an EMBL/GenBank/DDBJ whole genome shotgun (WGS) entry which is preliminary data.</text>
</comment>
<evidence type="ECO:0000313" key="2">
    <source>
        <dbReference type="Proteomes" id="UP001500843"/>
    </source>
</evidence>
<sequence length="123" mass="13598">MRMSRAWPPLRPVLRQHTDEVLRPLGIDMARYAWLRALDDSPACRAASSELIGPIFGAEPQVERGPACRTEANTSTGLRIDTKVAARRLPRRSSCGSASAATFILRFGVCRDVDLAVRRPHSD</sequence>
<proteinExistence type="predicted"/>
<protein>
    <submittedName>
        <fullName evidence="1">Uncharacterized protein</fullName>
    </submittedName>
</protein>
<dbReference type="EMBL" id="BAABHM010000002">
    <property type="protein sequence ID" value="GAA4687163.1"/>
    <property type="molecule type" value="Genomic_DNA"/>
</dbReference>
<organism evidence="1 2">
    <name type="scientific">Promicromonospora umidemergens</name>
    <dbReference type="NCBI Taxonomy" id="629679"/>
    <lineage>
        <taxon>Bacteria</taxon>
        <taxon>Bacillati</taxon>
        <taxon>Actinomycetota</taxon>
        <taxon>Actinomycetes</taxon>
        <taxon>Micrococcales</taxon>
        <taxon>Promicromonosporaceae</taxon>
        <taxon>Promicromonospora</taxon>
    </lineage>
</organism>